<feature type="site" description="Important for substrate specificity" evidence="4">
    <location>
        <position position="74"/>
    </location>
</feature>
<dbReference type="GO" id="GO:0005737">
    <property type="term" value="C:cytoplasm"/>
    <property type="evidence" value="ECO:0007669"/>
    <property type="project" value="UniProtKB-SubCell"/>
</dbReference>
<gene>
    <name evidence="5" type="ORF">GCM10017161_07680</name>
</gene>
<comment type="subcellular location">
    <subcellularLocation>
        <location evidence="4">Cytoplasm</location>
    </subcellularLocation>
</comment>
<dbReference type="HAMAP" id="MF_00528">
    <property type="entry name" value="Maf"/>
    <property type="match status" value="1"/>
</dbReference>
<keyword evidence="4" id="KW-0963">Cytoplasm</keyword>
<feature type="site" description="Important for substrate specificity" evidence="4">
    <location>
        <position position="156"/>
    </location>
</feature>
<dbReference type="PANTHER" id="PTHR43213:SF5">
    <property type="entry name" value="BIFUNCTIONAL DTTP_UTP PYROPHOSPHATASE_METHYLTRANSFERASE PROTEIN-RELATED"/>
    <property type="match status" value="1"/>
</dbReference>
<dbReference type="Pfam" id="PF02545">
    <property type="entry name" value="Maf"/>
    <property type="match status" value="1"/>
</dbReference>
<reference evidence="5" key="1">
    <citation type="journal article" date="2014" name="Int. J. Syst. Evol. Microbiol.">
        <title>Complete genome sequence of Corynebacterium casei LMG S-19264T (=DSM 44701T), isolated from a smear-ripened cheese.</title>
        <authorList>
            <consortium name="US DOE Joint Genome Institute (JGI-PGF)"/>
            <person name="Walter F."/>
            <person name="Albersmeier A."/>
            <person name="Kalinowski J."/>
            <person name="Ruckert C."/>
        </authorList>
    </citation>
    <scope>NUCLEOTIDE SEQUENCE</scope>
    <source>
        <strain evidence="5">KCTC 42731</strain>
    </source>
</reference>
<dbReference type="EC" id="3.6.1.9" evidence="4"/>
<comment type="function">
    <text evidence="4">Nucleoside triphosphate pyrophosphatase that hydrolyzes dTTP and UTP. May have a dual role in cell division arrest and in preventing the incorporation of modified nucleotides into cellular nucleic acids.</text>
</comment>
<comment type="caution">
    <text evidence="4">Lacks conserved residue(s) required for the propagation of feature annotation.</text>
</comment>
<dbReference type="PIRSF" id="PIRSF006305">
    <property type="entry name" value="Maf"/>
    <property type="match status" value="1"/>
</dbReference>
<dbReference type="SUPFAM" id="SSF52972">
    <property type="entry name" value="ITPase-like"/>
    <property type="match status" value="1"/>
</dbReference>
<dbReference type="AlphaFoldDB" id="A0A919EIG9"/>
<evidence type="ECO:0000256" key="3">
    <source>
        <dbReference type="ARBA" id="ARBA00023080"/>
    </source>
</evidence>
<evidence type="ECO:0000313" key="6">
    <source>
        <dbReference type="Proteomes" id="UP000623842"/>
    </source>
</evidence>
<keyword evidence="6" id="KW-1185">Reference proteome</keyword>
<dbReference type="EMBL" id="BNCK01000002">
    <property type="protein sequence ID" value="GHF82908.1"/>
    <property type="molecule type" value="Genomic_DNA"/>
</dbReference>
<feature type="site" description="Important for substrate specificity" evidence="4">
    <location>
        <position position="15"/>
    </location>
</feature>
<dbReference type="RefSeq" id="WP_189767445.1">
    <property type="nucleotide sequence ID" value="NZ_BNCK01000002.1"/>
</dbReference>
<comment type="cofactor">
    <cofactor evidence="1 4">
        <name>a divalent metal cation</name>
        <dbReference type="ChEBI" id="CHEBI:60240"/>
    </cofactor>
</comment>
<evidence type="ECO:0000313" key="5">
    <source>
        <dbReference type="EMBL" id="GHF82908.1"/>
    </source>
</evidence>
<evidence type="ECO:0000256" key="1">
    <source>
        <dbReference type="ARBA" id="ARBA00001968"/>
    </source>
</evidence>
<protein>
    <recommendedName>
        <fullName evidence="4">dTTP/UTP pyrophosphatase</fullName>
        <shortName evidence="4">dTTPase/UTPase</shortName>
        <ecNumber evidence="4">3.6.1.9</ecNumber>
    </recommendedName>
    <alternativeName>
        <fullName evidence="4">Nucleoside triphosphate pyrophosphatase</fullName>
    </alternativeName>
    <alternativeName>
        <fullName evidence="4">Nucleotide pyrophosphatase</fullName>
        <shortName evidence="4">Nucleotide PPase</shortName>
    </alternativeName>
</protein>
<evidence type="ECO:0000256" key="2">
    <source>
        <dbReference type="ARBA" id="ARBA00022801"/>
    </source>
</evidence>
<dbReference type="InterPro" id="IPR029001">
    <property type="entry name" value="ITPase-like_fam"/>
</dbReference>
<dbReference type="CDD" id="cd00555">
    <property type="entry name" value="Maf"/>
    <property type="match status" value="1"/>
</dbReference>
<dbReference type="PANTHER" id="PTHR43213">
    <property type="entry name" value="BIFUNCTIONAL DTTP/UTP PYROPHOSPHATASE/METHYLTRANSFERASE PROTEIN-RELATED"/>
    <property type="match status" value="1"/>
</dbReference>
<dbReference type="Proteomes" id="UP000623842">
    <property type="component" value="Unassembled WGS sequence"/>
</dbReference>
<accession>A0A919EIG9</accession>
<dbReference type="InterPro" id="IPR003697">
    <property type="entry name" value="Maf-like"/>
</dbReference>
<dbReference type="GO" id="GO:0047429">
    <property type="term" value="F:nucleoside triphosphate diphosphatase activity"/>
    <property type="evidence" value="ECO:0007669"/>
    <property type="project" value="UniProtKB-EC"/>
</dbReference>
<comment type="caution">
    <text evidence="5">The sequence shown here is derived from an EMBL/GenBank/DDBJ whole genome shotgun (WGS) entry which is preliminary data.</text>
</comment>
<dbReference type="NCBIfam" id="TIGR00172">
    <property type="entry name" value="maf"/>
    <property type="match status" value="1"/>
</dbReference>
<proteinExistence type="inferred from homology"/>
<reference evidence="5" key="2">
    <citation type="submission" date="2020-09" db="EMBL/GenBank/DDBJ databases">
        <authorList>
            <person name="Sun Q."/>
            <person name="Kim S."/>
        </authorList>
    </citation>
    <scope>NUCLEOTIDE SEQUENCE</scope>
    <source>
        <strain evidence="5">KCTC 42731</strain>
    </source>
</reference>
<sequence>MTQSCRLVLASQSPRRKQFLVDMGYDFTCLSPDIDESVMANESPASYVERLAVEKARCIAINQEQNITVLGSDTCVAFDGHILGKPESFAQCQEYLSMLSGNEHLVHTAIAVVKGTLSKSLVVSTKVQFDTLTEQDIVQYWQSGEPQDKAGAYGIQGIGGQFVKSIIGSYSAVVGLPLVETKHLLAEFGVHHHLNV</sequence>
<dbReference type="Gene3D" id="3.90.950.10">
    <property type="match status" value="1"/>
</dbReference>
<evidence type="ECO:0000256" key="4">
    <source>
        <dbReference type="HAMAP-Rule" id="MF_00528"/>
    </source>
</evidence>
<comment type="catalytic activity">
    <reaction evidence="4">
        <text>UTP + H2O = UMP + diphosphate + H(+)</text>
        <dbReference type="Rhea" id="RHEA:29395"/>
        <dbReference type="ChEBI" id="CHEBI:15377"/>
        <dbReference type="ChEBI" id="CHEBI:15378"/>
        <dbReference type="ChEBI" id="CHEBI:33019"/>
        <dbReference type="ChEBI" id="CHEBI:46398"/>
        <dbReference type="ChEBI" id="CHEBI:57865"/>
        <dbReference type="EC" id="3.6.1.9"/>
    </reaction>
</comment>
<dbReference type="GO" id="GO:0009117">
    <property type="term" value="P:nucleotide metabolic process"/>
    <property type="evidence" value="ECO:0007669"/>
    <property type="project" value="UniProtKB-KW"/>
</dbReference>
<keyword evidence="2 4" id="KW-0378">Hydrolase</keyword>
<name>A0A919EIG9_9GAMM</name>
<organism evidence="5 6">
    <name type="scientific">Thalassotalea marina</name>
    <dbReference type="NCBI Taxonomy" id="1673741"/>
    <lineage>
        <taxon>Bacteria</taxon>
        <taxon>Pseudomonadati</taxon>
        <taxon>Pseudomonadota</taxon>
        <taxon>Gammaproteobacteria</taxon>
        <taxon>Alteromonadales</taxon>
        <taxon>Colwelliaceae</taxon>
        <taxon>Thalassotalea</taxon>
    </lineage>
</organism>
<keyword evidence="3 4" id="KW-0546">Nucleotide metabolism</keyword>
<feature type="active site" description="Proton acceptor" evidence="4">
    <location>
        <position position="73"/>
    </location>
</feature>
<comment type="catalytic activity">
    <reaction evidence="4">
        <text>dTTP + H2O = dTMP + diphosphate + H(+)</text>
        <dbReference type="Rhea" id="RHEA:28534"/>
        <dbReference type="ChEBI" id="CHEBI:15377"/>
        <dbReference type="ChEBI" id="CHEBI:15378"/>
        <dbReference type="ChEBI" id="CHEBI:33019"/>
        <dbReference type="ChEBI" id="CHEBI:37568"/>
        <dbReference type="ChEBI" id="CHEBI:63528"/>
        <dbReference type="EC" id="3.6.1.9"/>
    </reaction>
</comment>
<comment type="similarity">
    <text evidence="4">Belongs to the Maf family. YhdE subfamily.</text>
</comment>